<dbReference type="EMBL" id="BAABXL010000001">
    <property type="protein sequence ID" value="GAA6269994.1"/>
    <property type="molecule type" value="Genomic_DNA"/>
</dbReference>
<evidence type="ECO:0000313" key="6">
    <source>
        <dbReference type="EMBL" id="GAA6268350.1"/>
    </source>
</evidence>
<evidence type="ECO:0000313" key="8">
    <source>
        <dbReference type="EMBL" id="GAA6269994.1"/>
    </source>
</evidence>
<evidence type="ECO:0000313" key="11">
    <source>
        <dbReference type="EMBL" id="GAA6270384.1"/>
    </source>
</evidence>
<dbReference type="EMBL" id="BAABXL010000001">
    <property type="protein sequence ID" value="GAA6268291.1"/>
    <property type="molecule type" value="Genomic_DNA"/>
</dbReference>
<evidence type="ECO:0000313" key="12">
    <source>
        <dbReference type="EMBL" id="GAA6270571.1"/>
    </source>
</evidence>
<evidence type="ECO:0000313" key="13">
    <source>
        <dbReference type="Proteomes" id="UP001600894"/>
    </source>
</evidence>
<dbReference type="InterPro" id="IPR036388">
    <property type="entry name" value="WH-like_DNA-bd_sf"/>
</dbReference>
<dbReference type="InterPro" id="IPR055247">
    <property type="entry name" value="InsJ-like_HTH"/>
</dbReference>
<dbReference type="InterPro" id="IPR052057">
    <property type="entry name" value="IS150/IS1296_orfA-like"/>
</dbReference>
<reference evidence="9 13" key="1">
    <citation type="submission" date="2024-04" db="EMBL/GenBank/DDBJ databases">
        <title>Defined microbial consortia suppress multidrug-resistant proinflammatory Enterobacteriaceae via ecological control.</title>
        <authorList>
            <person name="Furuichi M."/>
            <person name="Kawaguchi T."/>
            <person name="Pust M."/>
            <person name="Yasuma K."/>
            <person name="Plichta D."/>
            <person name="Hasegawa N."/>
            <person name="Ohya T."/>
            <person name="Bhattarai S."/>
            <person name="Sasajima S."/>
            <person name="Aoto Y."/>
            <person name="Tuganbaev T."/>
            <person name="Yaginuma M."/>
            <person name="Ueda M."/>
            <person name="Okahashi N."/>
            <person name="Amafuji K."/>
            <person name="Kiridooshi Y."/>
            <person name="Sugita K."/>
            <person name="Strazar M."/>
            <person name="Skelly A."/>
            <person name="Suda W."/>
            <person name="Hattori M."/>
            <person name="Nakamoto N."/>
            <person name="Caballero S."/>
            <person name="Norman J."/>
            <person name="Olle B."/>
            <person name="Tanoue T."/>
            <person name="Arita M."/>
            <person name="Bucci V."/>
            <person name="Atarashi K."/>
            <person name="Xavier R."/>
            <person name="Honda K."/>
        </authorList>
    </citation>
    <scope>NUCLEOTIDE SEQUENCE [LARGE SCALE GENOMIC DNA]</scope>
    <source>
        <strain evidence="13">f13</strain>
        <strain evidence="9">F13</strain>
    </source>
</reference>
<proteinExistence type="inferred from homology"/>
<gene>
    <name evidence="4" type="ORF">F130042H8_08290</name>
    <name evidence="5" type="ORF">F130042H8_13510</name>
    <name evidence="6" type="ORF">F130042H8_14100</name>
    <name evidence="7" type="ORF">F130042H8_20480</name>
    <name evidence="8" type="ORF">F130042H8_30540</name>
    <name evidence="9" type="ORF">F130042H8_31250</name>
    <name evidence="10" type="ORF">F130042H8_34150</name>
    <name evidence="11" type="ORF">F130042H8_34440</name>
    <name evidence="12" type="ORF">F130042H8_36310</name>
</gene>
<evidence type="ECO:0000256" key="2">
    <source>
        <dbReference type="SAM" id="Coils"/>
    </source>
</evidence>
<evidence type="ECO:0000256" key="1">
    <source>
        <dbReference type="ARBA" id="ARBA00038232"/>
    </source>
</evidence>
<feature type="domain" description="Insertion element IS150 protein InsJ-like helix-turn-helix" evidence="3">
    <location>
        <begin position="110"/>
        <end position="162"/>
    </location>
</feature>
<dbReference type="Gene3D" id="1.10.10.10">
    <property type="entry name" value="Winged helix-like DNA-binding domain superfamily/Winged helix DNA-binding domain"/>
    <property type="match status" value="3"/>
</dbReference>
<feature type="domain" description="Insertion element IS150 protein InsJ-like helix-turn-helix" evidence="3">
    <location>
        <begin position="46"/>
        <end position="95"/>
    </location>
</feature>
<dbReference type="EMBL" id="BAABXL010000001">
    <property type="protein sequence ID" value="GAA6267769.1"/>
    <property type="molecule type" value="Genomic_DNA"/>
</dbReference>
<sequence length="205" mass="24324">MGFGEISNKYGVPKSTLRHWIRRYKTFGADGLLRRKRNDTYSVEIKKQAVEEYLAGKGSYQDICKKYKIHSDKQLRDWIKVYNSHRELRPSRGRGSDIYMTKGRNTTYEERLEIVSYCIEHGNDYTATIEKYSVSYQQIYSWVRKYNEKGAEGLVDKRGKRKPESEMTELEKLRAENKLLAARNKRLETENAVLKKLGEIERRWH</sequence>
<dbReference type="PANTHER" id="PTHR33795:SF1">
    <property type="entry name" value="INSERTION ELEMENT IS150 PROTEIN INSJ"/>
    <property type="match status" value="1"/>
</dbReference>
<feature type="coiled-coil region" evidence="2">
    <location>
        <begin position="170"/>
        <end position="197"/>
    </location>
</feature>
<keyword evidence="13" id="KW-1185">Reference proteome</keyword>
<feature type="domain" description="Insertion element IS150 protein InsJ-like helix-turn-helix" evidence="3">
    <location>
        <begin position="4"/>
        <end position="38"/>
    </location>
</feature>
<dbReference type="InterPro" id="IPR010921">
    <property type="entry name" value="Trp_repressor/repl_initiator"/>
</dbReference>
<evidence type="ECO:0000313" key="4">
    <source>
        <dbReference type="EMBL" id="GAA6267769.1"/>
    </source>
</evidence>
<dbReference type="EMBL" id="BAABXL010000001">
    <property type="protein sequence ID" value="GAA6268988.1"/>
    <property type="molecule type" value="Genomic_DNA"/>
</dbReference>
<dbReference type="SUPFAM" id="SSF48295">
    <property type="entry name" value="TrpR-like"/>
    <property type="match status" value="2"/>
</dbReference>
<accession>A0ABQ0B1B7</accession>
<evidence type="ECO:0000313" key="5">
    <source>
        <dbReference type="EMBL" id="GAA6268291.1"/>
    </source>
</evidence>
<dbReference type="EMBL" id="BAABXL010000001">
    <property type="protein sequence ID" value="GAA6270355.1"/>
    <property type="molecule type" value="Genomic_DNA"/>
</dbReference>
<name>A0ABQ0B1B7_9FIRM</name>
<evidence type="ECO:0000313" key="10">
    <source>
        <dbReference type="EMBL" id="GAA6270355.1"/>
    </source>
</evidence>
<dbReference type="EMBL" id="BAABXL010000001">
    <property type="protein sequence ID" value="GAA6270384.1"/>
    <property type="molecule type" value="Genomic_DNA"/>
</dbReference>
<evidence type="ECO:0000313" key="9">
    <source>
        <dbReference type="EMBL" id="GAA6270065.1"/>
    </source>
</evidence>
<evidence type="ECO:0000259" key="3">
    <source>
        <dbReference type="Pfam" id="PF13518"/>
    </source>
</evidence>
<comment type="caution">
    <text evidence="9">The sequence shown here is derived from an EMBL/GenBank/DDBJ whole genome shotgun (WGS) entry which is preliminary data.</text>
</comment>
<comment type="similarity">
    <text evidence="1">Belongs to the IS150/IS1296 orfA family.</text>
</comment>
<keyword evidence="2" id="KW-0175">Coiled coil</keyword>
<dbReference type="Proteomes" id="UP001600894">
    <property type="component" value="Unassembled WGS sequence"/>
</dbReference>
<dbReference type="PANTHER" id="PTHR33795">
    <property type="entry name" value="INSERTION ELEMENT IS150 PROTEIN INSJ"/>
    <property type="match status" value="1"/>
</dbReference>
<evidence type="ECO:0000313" key="7">
    <source>
        <dbReference type="EMBL" id="GAA6268988.1"/>
    </source>
</evidence>
<dbReference type="EMBL" id="BAABXL010000001">
    <property type="protein sequence ID" value="GAA6268350.1"/>
    <property type="molecule type" value="Genomic_DNA"/>
</dbReference>
<dbReference type="EMBL" id="BAABXL010000001">
    <property type="protein sequence ID" value="GAA6270065.1"/>
    <property type="molecule type" value="Genomic_DNA"/>
</dbReference>
<dbReference type="EMBL" id="BAABXL010000001">
    <property type="protein sequence ID" value="GAA6270571.1"/>
    <property type="molecule type" value="Genomic_DNA"/>
</dbReference>
<protein>
    <recommendedName>
        <fullName evidence="3">Insertion element IS150 protein InsJ-like helix-turn-helix domain-containing protein</fullName>
    </recommendedName>
</protein>
<dbReference type="Pfam" id="PF13518">
    <property type="entry name" value="HTH_28"/>
    <property type="match status" value="3"/>
</dbReference>
<organism evidence="9 13">
    <name type="scientific">Enterocloster alcoholdehydrogenati</name>
    <dbReference type="NCBI Taxonomy" id="2547410"/>
    <lineage>
        <taxon>Bacteria</taxon>
        <taxon>Bacillati</taxon>
        <taxon>Bacillota</taxon>
        <taxon>Clostridia</taxon>
        <taxon>Lachnospirales</taxon>
        <taxon>Lachnospiraceae</taxon>
        <taxon>Enterocloster</taxon>
    </lineage>
</organism>